<dbReference type="OrthoDB" id="1164513at2"/>
<dbReference type="Proteomes" id="UP000009872">
    <property type="component" value="Unassembled WGS sequence"/>
</dbReference>
<feature type="signal peptide" evidence="1">
    <location>
        <begin position="1"/>
        <end position="18"/>
    </location>
</feature>
<keyword evidence="1" id="KW-0732">Signal</keyword>
<dbReference type="PATRIC" id="fig|742727.4.peg.1109"/>
<evidence type="ECO:0000256" key="1">
    <source>
        <dbReference type="SAM" id="SignalP"/>
    </source>
</evidence>
<evidence type="ECO:0008006" key="4">
    <source>
        <dbReference type="Google" id="ProtNLM"/>
    </source>
</evidence>
<comment type="caution">
    <text evidence="2">The sequence shown here is derived from an EMBL/GenBank/DDBJ whole genome shotgun (WGS) entry which is preliminary data.</text>
</comment>
<proteinExistence type="predicted"/>
<dbReference type="EMBL" id="ADLF01000004">
    <property type="protein sequence ID" value="EKU91696.1"/>
    <property type="molecule type" value="Genomic_DNA"/>
</dbReference>
<organism evidence="2 3">
    <name type="scientific">Bacteroides oleiciplenus YIT 12058</name>
    <dbReference type="NCBI Taxonomy" id="742727"/>
    <lineage>
        <taxon>Bacteria</taxon>
        <taxon>Pseudomonadati</taxon>
        <taxon>Bacteroidota</taxon>
        <taxon>Bacteroidia</taxon>
        <taxon>Bacteroidales</taxon>
        <taxon>Bacteroidaceae</taxon>
        <taxon>Bacteroides</taxon>
    </lineage>
</organism>
<dbReference type="AlphaFoldDB" id="K9E754"/>
<feature type="chain" id="PRO_5003927151" description="Secretion system C-terminal sorting domain-containing protein" evidence="1">
    <location>
        <begin position="19"/>
        <end position="385"/>
    </location>
</feature>
<dbReference type="RefSeq" id="WP_009128722.1">
    <property type="nucleotide sequence ID" value="NZ_JH992940.1"/>
</dbReference>
<dbReference type="STRING" id="742727.HMPREF9447_01107"/>
<dbReference type="HOGENOM" id="CLU_061735_0_0_10"/>
<reference evidence="2 3" key="1">
    <citation type="submission" date="2012-09" db="EMBL/GenBank/DDBJ databases">
        <title>The Genome Sequence of Bacteroides oleiciplenus YIT 12058.</title>
        <authorList>
            <consortium name="The Broad Institute Genome Sequencing Platform"/>
            <person name="Earl A."/>
            <person name="Ward D."/>
            <person name="Feldgarden M."/>
            <person name="Gevers D."/>
            <person name="Morotomi M."/>
            <person name="Walker B."/>
            <person name="Young S.K."/>
            <person name="Zeng Q."/>
            <person name="Gargeya S."/>
            <person name="Fitzgerald M."/>
            <person name="Haas B."/>
            <person name="Abouelleil A."/>
            <person name="Alvarado L."/>
            <person name="Arachchi H.M."/>
            <person name="Berlin A.M."/>
            <person name="Chapman S.B."/>
            <person name="Goldberg J."/>
            <person name="Griggs A."/>
            <person name="Gujja S."/>
            <person name="Hansen M."/>
            <person name="Howarth C."/>
            <person name="Imamovic A."/>
            <person name="Larimer J."/>
            <person name="McCowen C."/>
            <person name="Montmayeur A."/>
            <person name="Murphy C."/>
            <person name="Neiman D."/>
            <person name="Pearson M."/>
            <person name="Priest M."/>
            <person name="Roberts A."/>
            <person name="Saif S."/>
            <person name="Shea T."/>
            <person name="Sisk P."/>
            <person name="Sykes S."/>
            <person name="Wortman J."/>
            <person name="Nusbaum C."/>
            <person name="Birren B."/>
        </authorList>
    </citation>
    <scope>NUCLEOTIDE SEQUENCE [LARGE SCALE GENOMIC DNA]</scope>
    <source>
        <strain evidence="2 3">YIT 12058</strain>
    </source>
</reference>
<evidence type="ECO:0000313" key="3">
    <source>
        <dbReference type="Proteomes" id="UP000009872"/>
    </source>
</evidence>
<accession>K9E754</accession>
<gene>
    <name evidence="2" type="ORF">HMPREF9447_01107</name>
</gene>
<keyword evidence="3" id="KW-1185">Reference proteome</keyword>
<protein>
    <recommendedName>
        <fullName evidence="4">Secretion system C-terminal sorting domain-containing protein</fullName>
    </recommendedName>
</protein>
<evidence type="ECO:0000313" key="2">
    <source>
        <dbReference type="EMBL" id="EKU91696.1"/>
    </source>
</evidence>
<name>K9E754_9BACE</name>
<sequence>MRILLFLLGSLFSLTGYAQSLNSTCSQPRGGDWLVKRMIAACEPGKSGVGQVWDFSDLEFQEVKYELKYMAQGVDTVIGTEHRTMYYYRTSGDSLFCLGYENPTTFITYQKPELLLTFPVFQGRAVTDYFDGKGRYCEKLDVHLRGKSMITADASGMLILPEGDTLRKVLRVYTHRFIHQRMTPILTTVDTLQLDSLAFILNHDSIEYLLSNDSTHLETETWRWYADGYRYPVFETVKSTTYRFGNAHKYFTTSFVYLPEEQYYDLSYDTDNQKRRDEVSNEKREREWWNTDEGGVNGRRNDVVSYSFGIGDDGNLQINYTLKQSGDVSLIIFDLQGRQLSNISKRSEGLGKCREIISLSGYSKGEYILQIVAGEKVYGEKFFKP</sequence>
<dbReference type="eggNOG" id="ENOG502ZE06">
    <property type="taxonomic scope" value="Bacteria"/>
</dbReference>